<dbReference type="GO" id="GO:0030729">
    <property type="term" value="F:acetoacetate-CoA ligase activity"/>
    <property type="evidence" value="ECO:0007669"/>
    <property type="project" value="TreeGrafter"/>
</dbReference>
<evidence type="ECO:0000313" key="4">
    <source>
        <dbReference type="EMBL" id="PWN31483.1"/>
    </source>
</evidence>
<dbReference type="InterPro" id="IPR042099">
    <property type="entry name" value="ANL_N_sf"/>
</dbReference>
<accession>A0A316V5I4</accession>
<dbReference type="Gene3D" id="3.30.300.30">
    <property type="match status" value="1"/>
</dbReference>
<dbReference type="Proteomes" id="UP000245771">
    <property type="component" value="Unassembled WGS sequence"/>
</dbReference>
<evidence type="ECO:0000313" key="5">
    <source>
        <dbReference type="Proteomes" id="UP000245771"/>
    </source>
</evidence>
<gene>
    <name evidence="4" type="ORF">FA14DRAFT_162738</name>
</gene>
<dbReference type="InterPro" id="IPR020845">
    <property type="entry name" value="AMP-binding_CS"/>
</dbReference>
<dbReference type="PANTHER" id="PTHR42921">
    <property type="entry name" value="ACETOACETYL-COA SYNTHETASE"/>
    <property type="match status" value="1"/>
</dbReference>
<dbReference type="PANTHER" id="PTHR42921:SF1">
    <property type="entry name" value="ACETOACETYL-COA SYNTHETASE"/>
    <property type="match status" value="1"/>
</dbReference>
<feature type="domain" description="AMP-dependent synthetase/ligase" evidence="2">
    <location>
        <begin position="145"/>
        <end position="541"/>
    </location>
</feature>
<sequence>MTVDKLLTWWEPSQEIIESSNLNKFRKILNATYKIDLQTYEDIHAFSVDNLEQFWSTFWQWSGLRVHKKYTNVLTPANALPEQVPKFFQDAKLNLAENILFPLHPKNSTACMPNPPKGWPHDKQVAIYEWGESLPEEAANGQGAKQWGEVTWGEMRRRVAILSETFRKKGLKAGDRVAHISANSANPIVTFLACLSIGCIFSALPTDAGAQAIYGRLAQVQPRLILTDDVAFYNGKKVNVIDRVAQVTDDLIKNKKTAGQTIEVVCIINQREGGRVNETIEWNGKSVSCSSFPQFVASAGLKYDAKDDEIPKLHFEALPFNHPALIVFSSGTTGEPKSICHSSGGILINGKKEGLFQYEMKGTEDTFFQITTCGWIMWLAQTCKLLMGSSIITYDGSPLFPHAFVVPKIIHEHGKVTGYGGSPRLLSEIERACKSQGIERLRDRFPMKNLRFATSTGSPLNPANVQFFYQSLAFPHTQLISISGGTDLAGCLVGSSCMVPVKGHLIGTKSLGMDIRIVDPLTGEDCEDSGEPGELVVAKPFPTQPLYFWGDEKDKEALHEKYMDSYYRRFESGPAKGWWAQGDFISKNVQSKAFEIHGRSDGVLNPSGVRFGSAEIYSVVESGKFPFVLDSIVVGQRRQNKDDDERVILFIKCRQGQSLDEAKKQEIGKAIKEAFSARHVPKYIFQVKDIPITANGKKTELAVKAIVSGNTKFKPSSAIANPEALDEYRQYANIESVVSHSRSSRL</sequence>
<comment type="similarity">
    <text evidence="1">Belongs to the ATP-dependent AMP-binding enzyme family.</text>
</comment>
<dbReference type="InterPro" id="IPR000873">
    <property type="entry name" value="AMP-dep_synth/lig_dom"/>
</dbReference>
<dbReference type="Pfam" id="PF00501">
    <property type="entry name" value="AMP-binding"/>
    <property type="match status" value="1"/>
</dbReference>
<dbReference type="InterPro" id="IPR032387">
    <property type="entry name" value="ACAS_N"/>
</dbReference>
<dbReference type="PROSITE" id="PS00455">
    <property type="entry name" value="AMP_BINDING"/>
    <property type="match status" value="1"/>
</dbReference>
<dbReference type="EMBL" id="KZ819608">
    <property type="protein sequence ID" value="PWN31483.1"/>
    <property type="molecule type" value="Genomic_DNA"/>
</dbReference>
<dbReference type="InterPro" id="IPR045851">
    <property type="entry name" value="AMP-bd_C_sf"/>
</dbReference>
<evidence type="ECO:0000259" key="3">
    <source>
        <dbReference type="Pfam" id="PF16177"/>
    </source>
</evidence>
<dbReference type="RefSeq" id="XP_025351785.1">
    <property type="nucleotide sequence ID" value="XM_025499744.1"/>
</dbReference>
<organism evidence="4 5">
    <name type="scientific">Meira miltonrushii</name>
    <dbReference type="NCBI Taxonomy" id="1280837"/>
    <lineage>
        <taxon>Eukaryota</taxon>
        <taxon>Fungi</taxon>
        <taxon>Dikarya</taxon>
        <taxon>Basidiomycota</taxon>
        <taxon>Ustilaginomycotina</taxon>
        <taxon>Exobasidiomycetes</taxon>
        <taxon>Exobasidiales</taxon>
        <taxon>Brachybasidiaceae</taxon>
        <taxon>Meira</taxon>
    </lineage>
</organism>
<dbReference type="STRING" id="1280837.A0A316V5I4"/>
<dbReference type="Pfam" id="PF16177">
    <property type="entry name" value="ACAS_N"/>
    <property type="match status" value="1"/>
</dbReference>
<dbReference type="Gene3D" id="3.40.50.12780">
    <property type="entry name" value="N-terminal domain of ligase-like"/>
    <property type="match status" value="1"/>
</dbReference>
<keyword evidence="5" id="KW-1185">Reference proteome</keyword>
<reference evidence="4 5" key="1">
    <citation type="journal article" date="2018" name="Mol. Biol. Evol.">
        <title>Broad Genomic Sampling Reveals a Smut Pathogenic Ancestry of the Fungal Clade Ustilaginomycotina.</title>
        <authorList>
            <person name="Kijpornyongpan T."/>
            <person name="Mondo S.J."/>
            <person name="Barry K."/>
            <person name="Sandor L."/>
            <person name="Lee J."/>
            <person name="Lipzen A."/>
            <person name="Pangilinan J."/>
            <person name="LaButti K."/>
            <person name="Hainaut M."/>
            <person name="Henrissat B."/>
            <person name="Grigoriev I.V."/>
            <person name="Spatafora J.W."/>
            <person name="Aime M.C."/>
        </authorList>
    </citation>
    <scope>NUCLEOTIDE SEQUENCE [LARGE SCALE GENOMIC DNA]</scope>
    <source>
        <strain evidence="4 5">MCA 3882</strain>
    </source>
</reference>
<dbReference type="GeneID" id="37021525"/>
<dbReference type="InParanoid" id="A0A316V5I4"/>
<dbReference type="AlphaFoldDB" id="A0A316V5I4"/>
<evidence type="ECO:0000256" key="1">
    <source>
        <dbReference type="ARBA" id="ARBA00006432"/>
    </source>
</evidence>
<feature type="domain" description="Acetyl-coenzyme A synthetase N-terminal" evidence="3">
    <location>
        <begin position="40"/>
        <end position="98"/>
    </location>
</feature>
<evidence type="ECO:0000259" key="2">
    <source>
        <dbReference type="Pfam" id="PF00501"/>
    </source>
</evidence>
<dbReference type="SUPFAM" id="SSF56801">
    <property type="entry name" value="Acetyl-CoA synthetase-like"/>
    <property type="match status" value="1"/>
</dbReference>
<dbReference type="OrthoDB" id="10253869at2759"/>
<name>A0A316V5I4_9BASI</name>
<protein>
    <submittedName>
        <fullName evidence="4">Acetyl-CoA synthetase-like protein</fullName>
    </submittedName>
</protein>
<proteinExistence type="inferred from homology"/>